<evidence type="ECO:0000313" key="2">
    <source>
        <dbReference type="Proteomes" id="UP001261624"/>
    </source>
</evidence>
<sequence>MIKTVAILGDTGNFFAELVKALMKQDLRLLFVSEDEEHDLNIINNLEQTEAVAEVEFTGCEHDGCWEADIILINQPQNISCSLIERIKEVATQKVVLLVSGNKLQFEELDFKKLLPHSKVVEVFVDLQKMEFSVSGKDPEAIAGVEAIFANACFEIQRCL</sequence>
<evidence type="ECO:0000313" key="1">
    <source>
        <dbReference type="EMBL" id="MDT0689985.1"/>
    </source>
</evidence>
<dbReference type="Gene3D" id="3.40.50.720">
    <property type="entry name" value="NAD(P)-binding Rossmann-like Domain"/>
    <property type="match status" value="1"/>
</dbReference>
<reference evidence="1 2" key="1">
    <citation type="submission" date="2023-09" db="EMBL/GenBank/DDBJ databases">
        <authorList>
            <person name="Rey-Velasco X."/>
        </authorList>
    </citation>
    <scope>NUCLEOTIDE SEQUENCE [LARGE SCALE GENOMIC DNA]</scope>
    <source>
        <strain evidence="1 2">F188</strain>
    </source>
</reference>
<organism evidence="1 2">
    <name type="scientific">Autumnicola patrickiae</name>
    <dbReference type="NCBI Taxonomy" id="3075591"/>
    <lineage>
        <taxon>Bacteria</taxon>
        <taxon>Pseudomonadati</taxon>
        <taxon>Bacteroidota</taxon>
        <taxon>Flavobacteriia</taxon>
        <taxon>Flavobacteriales</taxon>
        <taxon>Flavobacteriaceae</taxon>
        <taxon>Autumnicola</taxon>
    </lineage>
</organism>
<dbReference type="RefSeq" id="WP_311684047.1">
    <property type="nucleotide sequence ID" value="NZ_JAVRHM010000009.1"/>
</dbReference>
<accession>A0ABU3E219</accession>
<name>A0ABU3E219_9FLAO</name>
<comment type="caution">
    <text evidence="1">The sequence shown here is derived from an EMBL/GenBank/DDBJ whole genome shotgun (WGS) entry which is preliminary data.</text>
</comment>
<gene>
    <name evidence="1" type="ORF">RM549_09335</name>
</gene>
<dbReference type="EMBL" id="JAVRHM010000009">
    <property type="protein sequence ID" value="MDT0689985.1"/>
    <property type="molecule type" value="Genomic_DNA"/>
</dbReference>
<dbReference type="Proteomes" id="UP001261624">
    <property type="component" value="Unassembled WGS sequence"/>
</dbReference>
<protein>
    <submittedName>
        <fullName evidence="1">Uncharacterized protein</fullName>
    </submittedName>
</protein>
<keyword evidence="2" id="KW-1185">Reference proteome</keyword>
<proteinExistence type="predicted"/>